<dbReference type="SUPFAM" id="SSF51430">
    <property type="entry name" value="NAD(P)-linked oxidoreductase"/>
    <property type="match status" value="1"/>
</dbReference>
<evidence type="ECO:0000259" key="2">
    <source>
        <dbReference type="Pfam" id="PF00248"/>
    </source>
</evidence>
<organism evidence="3 4">
    <name type="scientific">Viridothelium virens</name>
    <name type="common">Speckled blister lichen</name>
    <name type="synonym">Trypethelium virens</name>
    <dbReference type="NCBI Taxonomy" id="1048519"/>
    <lineage>
        <taxon>Eukaryota</taxon>
        <taxon>Fungi</taxon>
        <taxon>Dikarya</taxon>
        <taxon>Ascomycota</taxon>
        <taxon>Pezizomycotina</taxon>
        <taxon>Dothideomycetes</taxon>
        <taxon>Dothideomycetes incertae sedis</taxon>
        <taxon>Trypetheliales</taxon>
        <taxon>Trypetheliaceae</taxon>
        <taxon>Viridothelium</taxon>
    </lineage>
</organism>
<dbReference type="GO" id="GO:0005829">
    <property type="term" value="C:cytosol"/>
    <property type="evidence" value="ECO:0007669"/>
    <property type="project" value="TreeGrafter"/>
</dbReference>
<proteinExistence type="predicted"/>
<keyword evidence="4" id="KW-1185">Reference proteome</keyword>
<protein>
    <submittedName>
        <fullName evidence="3">Putative oxidoreductase</fullName>
    </submittedName>
</protein>
<evidence type="ECO:0000256" key="1">
    <source>
        <dbReference type="ARBA" id="ARBA00023002"/>
    </source>
</evidence>
<feature type="domain" description="NADP-dependent oxidoreductase" evidence="2">
    <location>
        <begin position="6"/>
        <end position="311"/>
    </location>
</feature>
<dbReference type="OrthoDB" id="48988at2759"/>
<dbReference type="InterPro" id="IPR050523">
    <property type="entry name" value="AKR_Detox_Biosynth"/>
</dbReference>
<evidence type="ECO:0000313" key="4">
    <source>
        <dbReference type="Proteomes" id="UP000800092"/>
    </source>
</evidence>
<evidence type="ECO:0000313" key="3">
    <source>
        <dbReference type="EMBL" id="KAF2230518.1"/>
    </source>
</evidence>
<sequence>MARPTLLYGTSSFGMDMTDFQSCEHVKEVLQTLKKTGITHLDTAARYPPLNPGRAEQLLGEATELTNTFAVDTKIATGTGDCSGSLSKEAIEKSVQASFERLKLQKVRILYAHSPDPTTPLLETATAFDAQLRAGHCDALGLSNYPPPLLRSYLSLCETHNLHKPTYYQGAYNILTRGMETELLPLLREHGMGFVAFWVVGSGFLTGKLIEGKAEGTRLASDNPVGAKLAEGVYGSASLRGSTGRFIERVRGMGMSPVDVALRWVYWHSALGEGDGIILGASKVRQIVENVASLEMGPLGSEVLEAVEELWQELKEERGDIL</sequence>
<dbReference type="PANTHER" id="PTHR43364:SF4">
    <property type="entry name" value="NAD(P)-LINKED OXIDOREDUCTASE SUPERFAMILY PROTEIN"/>
    <property type="match status" value="1"/>
</dbReference>
<dbReference type="Pfam" id="PF00248">
    <property type="entry name" value="Aldo_ket_red"/>
    <property type="match status" value="1"/>
</dbReference>
<dbReference type="Gene3D" id="3.20.20.100">
    <property type="entry name" value="NADP-dependent oxidoreductase domain"/>
    <property type="match status" value="1"/>
</dbReference>
<gene>
    <name evidence="3" type="ORF">EV356DRAFT_579970</name>
</gene>
<dbReference type="PANTHER" id="PTHR43364">
    <property type="entry name" value="NADH-SPECIFIC METHYLGLYOXAL REDUCTASE-RELATED"/>
    <property type="match status" value="1"/>
</dbReference>
<accession>A0A6A6GY45</accession>
<name>A0A6A6GY45_VIRVR</name>
<reference evidence="3" key="1">
    <citation type="journal article" date="2020" name="Stud. Mycol.">
        <title>101 Dothideomycetes genomes: a test case for predicting lifestyles and emergence of pathogens.</title>
        <authorList>
            <person name="Haridas S."/>
            <person name="Albert R."/>
            <person name="Binder M."/>
            <person name="Bloem J."/>
            <person name="Labutti K."/>
            <person name="Salamov A."/>
            <person name="Andreopoulos B."/>
            <person name="Baker S."/>
            <person name="Barry K."/>
            <person name="Bills G."/>
            <person name="Bluhm B."/>
            <person name="Cannon C."/>
            <person name="Castanera R."/>
            <person name="Culley D."/>
            <person name="Daum C."/>
            <person name="Ezra D."/>
            <person name="Gonzalez J."/>
            <person name="Henrissat B."/>
            <person name="Kuo A."/>
            <person name="Liang C."/>
            <person name="Lipzen A."/>
            <person name="Lutzoni F."/>
            <person name="Magnuson J."/>
            <person name="Mondo S."/>
            <person name="Nolan M."/>
            <person name="Ohm R."/>
            <person name="Pangilinan J."/>
            <person name="Park H.-J."/>
            <person name="Ramirez L."/>
            <person name="Alfaro M."/>
            <person name="Sun H."/>
            <person name="Tritt A."/>
            <person name="Yoshinaga Y."/>
            <person name="Zwiers L.-H."/>
            <person name="Turgeon B."/>
            <person name="Goodwin S."/>
            <person name="Spatafora J."/>
            <person name="Crous P."/>
            <person name="Grigoriev I."/>
        </authorList>
    </citation>
    <scope>NUCLEOTIDE SEQUENCE</scope>
    <source>
        <strain evidence="3">Tuck. ex Michener</strain>
    </source>
</reference>
<dbReference type="EMBL" id="ML991840">
    <property type="protein sequence ID" value="KAF2230518.1"/>
    <property type="molecule type" value="Genomic_DNA"/>
</dbReference>
<dbReference type="Proteomes" id="UP000800092">
    <property type="component" value="Unassembled WGS sequence"/>
</dbReference>
<dbReference type="GO" id="GO:0016491">
    <property type="term" value="F:oxidoreductase activity"/>
    <property type="evidence" value="ECO:0007669"/>
    <property type="project" value="UniProtKB-KW"/>
</dbReference>
<dbReference type="AlphaFoldDB" id="A0A6A6GY45"/>
<keyword evidence="1" id="KW-0560">Oxidoreductase</keyword>
<dbReference type="InterPro" id="IPR023210">
    <property type="entry name" value="NADP_OxRdtase_dom"/>
</dbReference>
<dbReference type="InterPro" id="IPR036812">
    <property type="entry name" value="NAD(P)_OxRdtase_dom_sf"/>
</dbReference>